<dbReference type="Pfam" id="PF16033">
    <property type="entry name" value="DUF4789"/>
    <property type="match status" value="1"/>
</dbReference>
<dbReference type="PANTHER" id="PTHR21177:SF4">
    <property type="entry name" value="IP06524P"/>
    <property type="match status" value="1"/>
</dbReference>
<feature type="domain" description="DUF4789" evidence="2">
    <location>
        <begin position="52"/>
        <end position="135"/>
    </location>
</feature>
<accession>A0A2W1BPC5</accession>
<reference evidence="3 4" key="1">
    <citation type="journal article" date="2017" name="BMC Biol.">
        <title>Genomic innovations, transcriptional plasticity and gene loss underlying the evolution and divergence of two highly polyphagous and invasive Helicoverpa pest species.</title>
        <authorList>
            <person name="Pearce S.L."/>
            <person name="Clarke D.F."/>
            <person name="East P.D."/>
            <person name="Elfekih S."/>
            <person name="Gordon K.H."/>
            <person name="Jermiin L.S."/>
            <person name="McGaughran A."/>
            <person name="Oakeshott J.G."/>
            <person name="Papanikolaou A."/>
            <person name="Perera O.P."/>
            <person name="Rane R.V."/>
            <person name="Richards S."/>
            <person name="Tay W.T."/>
            <person name="Walsh T.K."/>
            <person name="Anderson A."/>
            <person name="Anderson C.J."/>
            <person name="Asgari S."/>
            <person name="Board P.G."/>
            <person name="Bretschneider A."/>
            <person name="Campbell P.M."/>
            <person name="Chertemps T."/>
            <person name="Christeller J.T."/>
            <person name="Coppin C.W."/>
            <person name="Downes S.J."/>
            <person name="Duan G."/>
            <person name="Farnsworth C.A."/>
            <person name="Good R.T."/>
            <person name="Han L.B."/>
            <person name="Han Y.C."/>
            <person name="Hatje K."/>
            <person name="Horne I."/>
            <person name="Huang Y.P."/>
            <person name="Hughes D.S."/>
            <person name="Jacquin-Joly E."/>
            <person name="James W."/>
            <person name="Jhangiani S."/>
            <person name="Kollmar M."/>
            <person name="Kuwar S.S."/>
            <person name="Li S."/>
            <person name="Liu N.Y."/>
            <person name="Maibeche M.T."/>
            <person name="Miller J.R."/>
            <person name="Montagne N."/>
            <person name="Perry T."/>
            <person name="Qu J."/>
            <person name="Song S.V."/>
            <person name="Sutton G.G."/>
            <person name="Vogel H."/>
            <person name="Walenz B.P."/>
            <person name="Xu W."/>
            <person name="Zhang H.J."/>
            <person name="Zou Z."/>
            <person name="Batterham P."/>
            <person name="Edwards O.R."/>
            <person name="Feyereisen R."/>
            <person name="Gibbs R.A."/>
            <person name="Heckel D.G."/>
            <person name="McGrath A."/>
            <person name="Robin C."/>
            <person name="Scherer S.E."/>
            <person name="Worley K.C."/>
            <person name="Wu Y.D."/>
        </authorList>
    </citation>
    <scope>NUCLEOTIDE SEQUENCE [LARGE SCALE GENOMIC DNA]</scope>
    <source>
        <strain evidence="3">Harm_GR_Male_#8</strain>
        <tissue evidence="3">Whole organism</tissue>
    </source>
</reference>
<gene>
    <name evidence="3" type="primary">HaOG206015</name>
    <name evidence="3" type="ORF">B5X24_HaOG206015</name>
</gene>
<dbReference type="PANTHER" id="PTHR21177">
    <property type="entry name" value="IP06524P-RELATED"/>
    <property type="match status" value="1"/>
</dbReference>
<keyword evidence="4" id="KW-1185">Reference proteome</keyword>
<name>A0A2W1BPC5_HELAM</name>
<evidence type="ECO:0000313" key="3">
    <source>
        <dbReference type="EMBL" id="PZC75474.1"/>
    </source>
</evidence>
<evidence type="ECO:0000259" key="2">
    <source>
        <dbReference type="Pfam" id="PF16033"/>
    </source>
</evidence>
<dbReference type="Proteomes" id="UP000249218">
    <property type="component" value="Unassembled WGS sequence"/>
</dbReference>
<evidence type="ECO:0000256" key="1">
    <source>
        <dbReference type="SAM" id="SignalP"/>
    </source>
</evidence>
<organism evidence="3 4">
    <name type="scientific">Helicoverpa armigera</name>
    <name type="common">Cotton bollworm</name>
    <name type="synonym">Heliothis armigera</name>
    <dbReference type="NCBI Taxonomy" id="29058"/>
    <lineage>
        <taxon>Eukaryota</taxon>
        <taxon>Metazoa</taxon>
        <taxon>Ecdysozoa</taxon>
        <taxon>Arthropoda</taxon>
        <taxon>Hexapoda</taxon>
        <taxon>Insecta</taxon>
        <taxon>Pterygota</taxon>
        <taxon>Neoptera</taxon>
        <taxon>Endopterygota</taxon>
        <taxon>Lepidoptera</taxon>
        <taxon>Glossata</taxon>
        <taxon>Ditrysia</taxon>
        <taxon>Noctuoidea</taxon>
        <taxon>Noctuidae</taxon>
        <taxon>Heliothinae</taxon>
        <taxon>Helicoverpa</taxon>
    </lineage>
</organism>
<dbReference type="OrthoDB" id="6338576at2759"/>
<dbReference type="AlphaFoldDB" id="A0A2W1BPC5"/>
<proteinExistence type="predicted"/>
<feature type="signal peptide" evidence="1">
    <location>
        <begin position="1"/>
        <end position="19"/>
    </location>
</feature>
<feature type="chain" id="PRO_5015958718" description="DUF4789 domain-containing protein" evidence="1">
    <location>
        <begin position="20"/>
        <end position="193"/>
    </location>
</feature>
<keyword evidence="1" id="KW-0732">Signal</keyword>
<evidence type="ECO:0000313" key="4">
    <source>
        <dbReference type="Proteomes" id="UP000249218"/>
    </source>
</evidence>
<protein>
    <recommendedName>
        <fullName evidence="2">DUF4789 domain-containing protein</fullName>
    </recommendedName>
</protein>
<dbReference type="EMBL" id="KZ149994">
    <property type="protein sequence ID" value="PZC75474.1"/>
    <property type="molecule type" value="Genomic_DNA"/>
</dbReference>
<sequence>MCSLKSLLVICSLFSVIFAASLNGSIGFPEAEEDPNLVNKDNRQPVYIPSMCAENELYYPGDQKDDWICDCRPGFLYHPKSDACWAAYTKGPCLDGQYLILPQGSAIPLCETNPCVINKLVMFNGKCQPLSTTAPCNHLWPPAVLTINATTLTPNCERINLLSRFGDRPVVVLPKCPPGCKRSVNGRCVPIAG</sequence>
<dbReference type="InterPro" id="IPR031993">
    <property type="entry name" value="DUF4789"/>
</dbReference>